<dbReference type="STRING" id="1343739.PAP_09950"/>
<keyword evidence="8" id="KW-1185">Reference proteome</keyword>
<dbReference type="SMART" id="SM00228">
    <property type="entry name" value="PDZ"/>
    <property type="match status" value="1"/>
</dbReference>
<dbReference type="GO" id="GO:0016020">
    <property type="term" value="C:membrane"/>
    <property type="evidence" value="ECO:0007669"/>
    <property type="project" value="InterPro"/>
</dbReference>
<feature type="transmembrane region" description="Helical" evidence="5">
    <location>
        <begin position="109"/>
        <end position="131"/>
    </location>
</feature>
<reference evidence="8" key="1">
    <citation type="submission" date="2013-06" db="EMBL/GenBank/DDBJ databases">
        <title>Complete Genome Sequence of Hyperthermophilic Palaeococcus pacificus DY20341T, Isolated from a Deep-Sea Hydrothermal Sediments.</title>
        <authorList>
            <person name="Zeng X."/>
            <person name="Shao Z."/>
        </authorList>
    </citation>
    <scope>NUCLEOTIDE SEQUENCE [LARGE SCALE GENOMIC DNA]</scope>
    <source>
        <strain evidence="8">DY20341</strain>
    </source>
</reference>
<dbReference type="Pfam" id="PF02163">
    <property type="entry name" value="Peptidase_M50"/>
    <property type="match status" value="1"/>
</dbReference>
<dbReference type="GO" id="GO:0005737">
    <property type="term" value="C:cytoplasm"/>
    <property type="evidence" value="ECO:0007669"/>
    <property type="project" value="TreeGrafter"/>
</dbReference>
<feature type="transmembrane region" description="Helical" evidence="5">
    <location>
        <begin position="6"/>
        <end position="23"/>
    </location>
</feature>
<dbReference type="GO" id="GO:0031293">
    <property type="term" value="P:membrane protein intracellular domain proteolysis"/>
    <property type="evidence" value="ECO:0007669"/>
    <property type="project" value="TreeGrafter"/>
</dbReference>
<dbReference type="CDD" id="cd06159">
    <property type="entry name" value="S2P-M50_PDZ_Arch"/>
    <property type="match status" value="1"/>
</dbReference>
<evidence type="ECO:0000256" key="2">
    <source>
        <dbReference type="ARBA" id="ARBA00022692"/>
    </source>
</evidence>
<name>A0A075LVJ8_9EURY</name>
<dbReference type="EMBL" id="CP006019">
    <property type="protein sequence ID" value="AIF70364.1"/>
    <property type="molecule type" value="Genomic_DNA"/>
</dbReference>
<feature type="transmembrane region" description="Helical" evidence="5">
    <location>
        <begin position="180"/>
        <end position="202"/>
    </location>
</feature>
<keyword evidence="2 5" id="KW-0812">Transmembrane</keyword>
<keyword evidence="3 5" id="KW-1133">Transmembrane helix</keyword>
<dbReference type="GO" id="GO:0004222">
    <property type="term" value="F:metalloendopeptidase activity"/>
    <property type="evidence" value="ECO:0007669"/>
    <property type="project" value="InterPro"/>
</dbReference>
<dbReference type="InterPro" id="IPR008915">
    <property type="entry name" value="Peptidase_M50"/>
</dbReference>
<dbReference type="Gene3D" id="2.30.42.10">
    <property type="match status" value="1"/>
</dbReference>
<evidence type="ECO:0000256" key="3">
    <source>
        <dbReference type="ARBA" id="ARBA00022989"/>
    </source>
</evidence>
<dbReference type="PRINTS" id="PR01000">
    <property type="entry name" value="SREBPS2PTASE"/>
</dbReference>
<dbReference type="Proteomes" id="UP000027981">
    <property type="component" value="Chromosome"/>
</dbReference>
<dbReference type="eggNOG" id="arCOG04064">
    <property type="taxonomic scope" value="Archaea"/>
</dbReference>
<feature type="transmembrane region" description="Helical" evidence="5">
    <location>
        <begin position="68"/>
        <end position="89"/>
    </location>
</feature>
<dbReference type="InterPro" id="IPR036034">
    <property type="entry name" value="PDZ_sf"/>
</dbReference>
<dbReference type="GeneID" id="24843082"/>
<comment type="subcellular location">
    <subcellularLocation>
        <location evidence="1">Endomembrane system</location>
        <topology evidence="1">Multi-pass membrane protein</topology>
    </subcellularLocation>
</comment>
<dbReference type="PANTHER" id="PTHR13325">
    <property type="entry name" value="PROTEASE M50 MEMBRANE-BOUND TRANSCRIPTION FACTOR SITE 2 PROTEASE"/>
    <property type="match status" value="1"/>
</dbReference>
<evidence type="ECO:0000313" key="8">
    <source>
        <dbReference type="Proteomes" id="UP000027981"/>
    </source>
</evidence>
<feature type="transmembrane region" description="Helical" evidence="5">
    <location>
        <begin position="143"/>
        <end position="160"/>
    </location>
</feature>
<gene>
    <name evidence="7" type="ORF">PAP_09950</name>
</gene>
<evidence type="ECO:0000259" key="6">
    <source>
        <dbReference type="SMART" id="SM00228"/>
    </source>
</evidence>
<dbReference type="OrthoDB" id="15212at2157"/>
<reference evidence="7 8" key="2">
    <citation type="journal article" date="2015" name="Genome Announc.">
        <title>Complete Genome Sequence of Hyperthermophilic Piezophilic Archaeon Palaeococcus pacificus DY20341T, Isolated from Deep-Sea Hydrothermal Sediments.</title>
        <authorList>
            <person name="Zeng X."/>
            <person name="Jebbar M."/>
            <person name="Shao Z."/>
        </authorList>
    </citation>
    <scope>NUCLEOTIDE SEQUENCE [LARGE SCALE GENOMIC DNA]</scope>
    <source>
        <strain evidence="7 8">DY20341</strain>
    </source>
</reference>
<accession>A0A075LVJ8</accession>
<dbReference type="AlphaFoldDB" id="A0A075LVJ8"/>
<evidence type="ECO:0000256" key="1">
    <source>
        <dbReference type="ARBA" id="ARBA00004127"/>
    </source>
</evidence>
<dbReference type="GO" id="GO:0012505">
    <property type="term" value="C:endomembrane system"/>
    <property type="evidence" value="ECO:0007669"/>
    <property type="project" value="UniProtKB-SubCell"/>
</dbReference>
<sequence>MNFNLIIAITAIIGFWVVMYALFGRKSEGIELEEEGLQVDLFVAMWRTKKLLNFINNLARKWRKFWKAYATIGIVIGFVGMAFVFYMLFKTAMNTLSTKAPSAGVQLVIPGVTIPLWYGLIGLVVVMVVHELSHGVVARAEKLRLKSVGLVLFAVIPGAFVEPDEDELKKAPLLSRLRVYAAGSMANIVVALLAIVLLNYALMPVLAPSGVEITNLDSSGPAKDFLMKGDIIIGINGEQIKTIEDFLNFMNKTAPGETIELEILRNGEVKHFQITLGEHPEKEGKGYLGIYPAQSLKSKIGFDSVVLPLAFSLYWIYLLNWGIGLMNLFPLIPLDGGRMLDDLLKEYLPEKVAKPISYAFIGIGLFLLMVNLFPALKGLIG</sequence>
<feature type="transmembrane region" description="Helical" evidence="5">
    <location>
        <begin position="352"/>
        <end position="373"/>
    </location>
</feature>
<protein>
    <recommendedName>
        <fullName evidence="6">PDZ domain-containing protein</fullName>
    </recommendedName>
</protein>
<proteinExistence type="predicted"/>
<dbReference type="RefSeq" id="WP_048165819.1">
    <property type="nucleotide sequence ID" value="NZ_CP006019.1"/>
</dbReference>
<keyword evidence="4 5" id="KW-0472">Membrane</keyword>
<dbReference type="InterPro" id="IPR001478">
    <property type="entry name" value="PDZ"/>
</dbReference>
<dbReference type="PANTHER" id="PTHR13325:SF3">
    <property type="entry name" value="MEMBRANE-BOUND TRANSCRIPTION FACTOR SITE-2 PROTEASE"/>
    <property type="match status" value="1"/>
</dbReference>
<organism evidence="7 8">
    <name type="scientific">Palaeococcus pacificus DY20341</name>
    <dbReference type="NCBI Taxonomy" id="1343739"/>
    <lineage>
        <taxon>Archaea</taxon>
        <taxon>Methanobacteriati</taxon>
        <taxon>Methanobacteriota</taxon>
        <taxon>Thermococci</taxon>
        <taxon>Thermococcales</taxon>
        <taxon>Thermococcaceae</taxon>
        <taxon>Palaeococcus</taxon>
    </lineage>
</organism>
<dbReference type="SUPFAM" id="SSF50156">
    <property type="entry name" value="PDZ domain-like"/>
    <property type="match status" value="1"/>
</dbReference>
<feature type="transmembrane region" description="Helical" evidence="5">
    <location>
        <begin position="305"/>
        <end position="332"/>
    </location>
</feature>
<evidence type="ECO:0000256" key="5">
    <source>
        <dbReference type="SAM" id="Phobius"/>
    </source>
</evidence>
<evidence type="ECO:0000256" key="4">
    <source>
        <dbReference type="ARBA" id="ARBA00023136"/>
    </source>
</evidence>
<dbReference type="HOGENOM" id="CLU_042134_1_0_2"/>
<feature type="domain" description="PDZ" evidence="6">
    <location>
        <begin position="191"/>
        <end position="267"/>
    </location>
</feature>
<evidence type="ECO:0000313" key="7">
    <source>
        <dbReference type="EMBL" id="AIF70364.1"/>
    </source>
</evidence>
<dbReference type="InterPro" id="IPR001193">
    <property type="entry name" value="MBTPS2"/>
</dbReference>
<dbReference type="KEGG" id="ppac:PAP_09950"/>